<comment type="caution">
    <text evidence="1">The sequence shown here is derived from an EMBL/GenBank/DDBJ whole genome shotgun (WGS) entry which is preliminary data.</text>
</comment>
<evidence type="ECO:0000313" key="2">
    <source>
        <dbReference type="Proteomes" id="UP000237105"/>
    </source>
</evidence>
<reference evidence="2" key="1">
    <citation type="submission" date="2016-06" db="EMBL/GenBank/DDBJ databases">
        <title>Parallel loss of symbiosis genes in relatives of nitrogen-fixing non-legume Parasponia.</title>
        <authorList>
            <person name="Van Velzen R."/>
            <person name="Holmer R."/>
            <person name="Bu F."/>
            <person name="Rutten L."/>
            <person name="Van Zeijl A."/>
            <person name="Liu W."/>
            <person name="Santuari L."/>
            <person name="Cao Q."/>
            <person name="Sharma T."/>
            <person name="Shen D."/>
            <person name="Roswanjaya Y."/>
            <person name="Wardhani T."/>
            <person name="Kalhor M.S."/>
            <person name="Jansen J."/>
            <person name="Van den Hoogen J."/>
            <person name="Gungor B."/>
            <person name="Hartog M."/>
            <person name="Hontelez J."/>
            <person name="Verver J."/>
            <person name="Yang W.-C."/>
            <person name="Schijlen E."/>
            <person name="Repin R."/>
            <person name="Schilthuizen M."/>
            <person name="Schranz E."/>
            <person name="Heidstra R."/>
            <person name="Miyata K."/>
            <person name="Fedorova E."/>
            <person name="Kohlen W."/>
            <person name="Bisseling T."/>
            <person name="Smit S."/>
            <person name="Geurts R."/>
        </authorList>
    </citation>
    <scope>NUCLEOTIDE SEQUENCE [LARGE SCALE GENOMIC DNA]</scope>
    <source>
        <strain evidence="2">cv. WU1-14</strain>
    </source>
</reference>
<sequence>MQSRYFMSVSLHHGYGGAMRVHLFQNGEGVEAECPELIIFSFFPLSLQDITDRKHQRVQHCKALFRFLSAPAYGLRVNFEKI</sequence>
<name>A0A2P5E0Y9_PARAD</name>
<protein>
    <submittedName>
        <fullName evidence="1">Uncharacterized protein</fullName>
    </submittedName>
</protein>
<dbReference type="AlphaFoldDB" id="A0A2P5E0Y9"/>
<accession>A0A2P5E0Y9</accession>
<gene>
    <name evidence="1" type="ORF">PanWU01x14_013170</name>
</gene>
<proteinExistence type="predicted"/>
<keyword evidence="2" id="KW-1185">Reference proteome</keyword>
<organism evidence="1 2">
    <name type="scientific">Parasponia andersonii</name>
    <name type="common">Sponia andersonii</name>
    <dbReference type="NCBI Taxonomy" id="3476"/>
    <lineage>
        <taxon>Eukaryota</taxon>
        <taxon>Viridiplantae</taxon>
        <taxon>Streptophyta</taxon>
        <taxon>Embryophyta</taxon>
        <taxon>Tracheophyta</taxon>
        <taxon>Spermatophyta</taxon>
        <taxon>Magnoliopsida</taxon>
        <taxon>eudicotyledons</taxon>
        <taxon>Gunneridae</taxon>
        <taxon>Pentapetalae</taxon>
        <taxon>rosids</taxon>
        <taxon>fabids</taxon>
        <taxon>Rosales</taxon>
        <taxon>Cannabaceae</taxon>
        <taxon>Parasponia</taxon>
    </lineage>
</organism>
<dbReference type="EMBL" id="JXTB01000005">
    <property type="protein sequence ID" value="PON79201.1"/>
    <property type="molecule type" value="Genomic_DNA"/>
</dbReference>
<dbReference type="Proteomes" id="UP000237105">
    <property type="component" value="Unassembled WGS sequence"/>
</dbReference>
<evidence type="ECO:0000313" key="1">
    <source>
        <dbReference type="EMBL" id="PON79201.1"/>
    </source>
</evidence>